<sequence>SLSYCWGGAQIHAATHANFAQSFKYLPCGVLTQAILDAFKVVHNLGLEFIWIGSLCIIQDDVDDLIREISKMRHIYQ</sequence>
<dbReference type="AlphaFoldDB" id="M2UNF7"/>
<dbReference type="EMBL" id="KB445571">
    <property type="protein sequence ID" value="EMD95136.1"/>
    <property type="molecule type" value="Genomic_DNA"/>
</dbReference>
<dbReference type="PANTHER" id="PTHR33112:SF16">
    <property type="entry name" value="HETEROKARYON INCOMPATIBILITY DOMAIN-CONTAINING PROTEIN"/>
    <property type="match status" value="1"/>
</dbReference>
<evidence type="ECO:0000313" key="3">
    <source>
        <dbReference type="Proteomes" id="UP000016936"/>
    </source>
</evidence>
<feature type="non-terminal residue" evidence="2">
    <location>
        <position position="77"/>
    </location>
</feature>
<accession>M2UNF7</accession>
<dbReference type="HOGENOM" id="CLU_2644612_0_0_1"/>
<keyword evidence="3" id="KW-1185">Reference proteome</keyword>
<feature type="domain" description="Heterokaryon incompatibility" evidence="1">
    <location>
        <begin position="2"/>
        <end position="77"/>
    </location>
</feature>
<name>M2UNF7_COCH5</name>
<feature type="non-terminal residue" evidence="2">
    <location>
        <position position="1"/>
    </location>
</feature>
<dbReference type="Proteomes" id="UP000016936">
    <property type="component" value="Unassembled WGS sequence"/>
</dbReference>
<dbReference type="PANTHER" id="PTHR33112">
    <property type="entry name" value="DOMAIN PROTEIN, PUTATIVE-RELATED"/>
    <property type="match status" value="1"/>
</dbReference>
<reference evidence="2 3" key="1">
    <citation type="journal article" date="2012" name="PLoS Pathog.">
        <title>Diverse lifestyles and strategies of plant pathogenesis encoded in the genomes of eighteen Dothideomycetes fungi.</title>
        <authorList>
            <person name="Ohm R.A."/>
            <person name="Feau N."/>
            <person name="Henrissat B."/>
            <person name="Schoch C.L."/>
            <person name="Horwitz B.A."/>
            <person name="Barry K.W."/>
            <person name="Condon B.J."/>
            <person name="Copeland A.C."/>
            <person name="Dhillon B."/>
            <person name="Glaser F."/>
            <person name="Hesse C.N."/>
            <person name="Kosti I."/>
            <person name="LaButti K."/>
            <person name="Lindquist E.A."/>
            <person name="Lucas S."/>
            <person name="Salamov A.A."/>
            <person name="Bradshaw R.E."/>
            <person name="Ciuffetti L."/>
            <person name="Hamelin R.C."/>
            <person name="Kema G.H.J."/>
            <person name="Lawrence C."/>
            <person name="Scott J.A."/>
            <person name="Spatafora J.W."/>
            <person name="Turgeon B.G."/>
            <person name="de Wit P.J.G.M."/>
            <person name="Zhong S."/>
            <person name="Goodwin S.B."/>
            <person name="Grigoriev I.V."/>
        </authorList>
    </citation>
    <scope>NUCLEOTIDE SEQUENCE [LARGE SCALE GENOMIC DNA]</scope>
    <source>
        <strain evidence="3">C5 / ATCC 48332 / race O</strain>
    </source>
</reference>
<dbReference type="STRING" id="701091.M2UNF7"/>
<organism evidence="2 3">
    <name type="scientific">Cochliobolus heterostrophus (strain C5 / ATCC 48332 / race O)</name>
    <name type="common">Southern corn leaf blight fungus</name>
    <name type="synonym">Bipolaris maydis</name>
    <dbReference type="NCBI Taxonomy" id="701091"/>
    <lineage>
        <taxon>Eukaryota</taxon>
        <taxon>Fungi</taxon>
        <taxon>Dikarya</taxon>
        <taxon>Ascomycota</taxon>
        <taxon>Pezizomycotina</taxon>
        <taxon>Dothideomycetes</taxon>
        <taxon>Pleosporomycetidae</taxon>
        <taxon>Pleosporales</taxon>
        <taxon>Pleosporineae</taxon>
        <taxon>Pleosporaceae</taxon>
        <taxon>Bipolaris</taxon>
    </lineage>
</organism>
<evidence type="ECO:0000313" key="2">
    <source>
        <dbReference type="EMBL" id="EMD95136.1"/>
    </source>
</evidence>
<proteinExistence type="predicted"/>
<reference evidence="3" key="2">
    <citation type="journal article" date="2013" name="PLoS Genet.">
        <title>Comparative genome structure, secondary metabolite, and effector coding capacity across Cochliobolus pathogens.</title>
        <authorList>
            <person name="Condon B.J."/>
            <person name="Leng Y."/>
            <person name="Wu D."/>
            <person name="Bushley K.E."/>
            <person name="Ohm R.A."/>
            <person name="Otillar R."/>
            <person name="Martin J."/>
            <person name="Schackwitz W."/>
            <person name="Grimwood J."/>
            <person name="MohdZainudin N."/>
            <person name="Xue C."/>
            <person name="Wang R."/>
            <person name="Manning V.A."/>
            <person name="Dhillon B."/>
            <person name="Tu Z.J."/>
            <person name="Steffenson B.J."/>
            <person name="Salamov A."/>
            <person name="Sun H."/>
            <person name="Lowry S."/>
            <person name="LaButti K."/>
            <person name="Han J."/>
            <person name="Copeland A."/>
            <person name="Lindquist E."/>
            <person name="Barry K."/>
            <person name="Schmutz J."/>
            <person name="Baker S.E."/>
            <person name="Ciuffetti L.M."/>
            <person name="Grigoriev I.V."/>
            <person name="Zhong S."/>
            <person name="Turgeon B.G."/>
        </authorList>
    </citation>
    <scope>NUCLEOTIDE SEQUENCE [LARGE SCALE GENOMIC DNA]</scope>
    <source>
        <strain evidence="3">C5 / ATCC 48332 / race O</strain>
    </source>
</reference>
<evidence type="ECO:0000259" key="1">
    <source>
        <dbReference type="Pfam" id="PF06985"/>
    </source>
</evidence>
<dbReference type="InterPro" id="IPR010730">
    <property type="entry name" value="HET"/>
</dbReference>
<gene>
    <name evidence="2" type="ORF">COCHEDRAFT_1051399</name>
</gene>
<protein>
    <recommendedName>
        <fullName evidence="1">Heterokaryon incompatibility domain-containing protein</fullName>
    </recommendedName>
</protein>
<dbReference type="Pfam" id="PF06985">
    <property type="entry name" value="HET"/>
    <property type="match status" value="1"/>
</dbReference>